<evidence type="ECO:0000256" key="2">
    <source>
        <dbReference type="ARBA" id="ARBA00022692"/>
    </source>
</evidence>
<dbReference type="InterPro" id="IPR001054">
    <property type="entry name" value="A/G_cyclase"/>
</dbReference>
<dbReference type="GO" id="GO:0007168">
    <property type="term" value="P:receptor guanylyl cyclase signaling pathway"/>
    <property type="evidence" value="ECO:0007669"/>
    <property type="project" value="TreeGrafter"/>
</dbReference>
<evidence type="ECO:0000256" key="6">
    <source>
        <dbReference type="ARBA" id="ARBA00023239"/>
    </source>
</evidence>
<feature type="transmembrane region" description="Helical" evidence="8">
    <location>
        <begin position="144"/>
        <end position="167"/>
    </location>
</feature>
<feature type="transmembrane region" description="Helical" evidence="8">
    <location>
        <begin position="66"/>
        <end position="86"/>
    </location>
</feature>
<comment type="similarity">
    <text evidence="7">Belongs to the adenylyl cyclase class-4/guanylyl cyclase family.</text>
</comment>
<dbReference type="SMART" id="SM00044">
    <property type="entry name" value="CYCc"/>
    <property type="match status" value="1"/>
</dbReference>
<dbReference type="PANTHER" id="PTHR11920">
    <property type="entry name" value="GUANYLYL CYCLASE"/>
    <property type="match status" value="1"/>
</dbReference>
<gene>
    <name evidence="10" type="primary">cya</name>
    <name evidence="10" type="ORF">ENSA7_77840</name>
</gene>
<feature type="domain" description="Guanylate cyclase" evidence="9">
    <location>
        <begin position="215"/>
        <end position="342"/>
    </location>
</feature>
<name>A0A2S9XNY8_9BACT</name>
<evidence type="ECO:0000256" key="7">
    <source>
        <dbReference type="RuleBase" id="RU000405"/>
    </source>
</evidence>
<evidence type="ECO:0000256" key="8">
    <source>
        <dbReference type="SAM" id="Phobius"/>
    </source>
</evidence>
<organism evidence="10 11">
    <name type="scientific">Enhygromyxa salina</name>
    <dbReference type="NCBI Taxonomy" id="215803"/>
    <lineage>
        <taxon>Bacteria</taxon>
        <taxon>Pseudomonadati</taxon>
        <taxon>Myxococcota</taxon>
        <taxon>Polyangia</taxon>
        <taxon>Nannocystales</taxon>
        <taxon>Nannocystaceae</taxon>
        <taxon>Enhygromyxa</taxon>
    </lineage>
</organism>
<dbReference type="GO" id="GO:0001653">
    <property type="term" value="F:peptide receptor activity"/>
    <property type="evidence" value="ECO:0007669"/>
    <property type="project" value="TreeGrafter"/>
</dbReference>
<dbReference type="InterPro" id="IPR018297">
    <property type="entry name" value="A/G_cyclase_CS"/>
</dbReference>
<protein>
    <submittedName>
        <fullName evidence="10">Adenylate cyclase</fullName>
        <ecNumber evidence="10">4.6.1.1</ecNumber>
    </submittedName>
</protein>
<dbReference type="GO" id="GO:0000166">
    <property type="term" value="F:nucleotide binding"/>
    <property type="evidence" value="ECO:0007669"/>
    <property type="project" value="UniProtKB-KW"/>
</dbReference>
<dbReference type="InterPro" id="IPR050401">
    <property type="entry name" value="Cyclic_nucleotide_synthase"/>
</dbReference>
<dbReference type="Gene3D" id="3.30.70.1230">
    <property type="entry name" value="Nucleotide cyclase"/>
    <property type="match status" value="1"/>
</dbReference>
<feature type="transmembrane region" description="Helical" evidence="8">
    <location>
        <begin position="42"/>
        <end position="59"/>
    </location>
</feature>
<comment type="caution">
    <text evidence="10">The sequence shown here is derived from an EMBL/GenBank/DDBJ whole genome shotgun (WGS) entry which is preliminary data.</text>
</comment>
<dbReference type="PROSITE" id="PS00452">
    <property type="entry name" value="GUANYLATE_CYCLASE_1"/>
    <property type="match status" value="1"/>
</dbReference>
<keyword evidence="4 8" id="KW-1133">Transmembrane helix</keyword>
<dbReference type="Pfam" id="PF00211">
    <property type="entry name" value="Guanylate_cyc"/>
    <property type="match status" value="1"/>
</dbReference>
<evidence type="ECO:0000256" key="5">
    <source>
        <dbReference type="ARBA" id="ARBA00023136"/>
    </source>
</evidence>
<proteinExistence type="inferred from homology"/>
<keyword evidence="2 8" id="KW-0812">Transmembrane</keyword>
<dbReference type="EC" id="4.6.1.1" evidence="10"/>
<dbReference type="GO" id="GO:0004016">
    <property type="term" value="F:adenylate cyclase activity"/>
    <property type="evidence" value="ECO:0007669"/>
    <property type="project" value="UniProtKB-EC"/>
</dbReference>
<dbReference type="PANTHER" id="PTHR11920:SF335">
    <property type="entry name" value="GUANYLATE CYCLASE"/>
    <property type="match status" value="1"/>
</dbReference>
<dbReference type="PROSITE" id="PS50125">
    <property type="entry name" value="GUANYLATE_CYCLASE_2"/>
    <property type="match status" value="1"/>
</dbReference>
<reference evidence="10 11" key="1">
    <citation type="submission" date="2018-03" db="EMBL/GenBank/DDBJ databases">
        <title>Draft Genome Sequences of the Obligatory Marine Myxobacteria Enhygromyxa salina SWB007.</title>
        <authorList>
            <person name="Poehlein A."/>
            <person name="Moghaddam J.A."/>
            <person name="Harms H."/>
            <person name="Alanjari M."/>
            <person name="Koenig G.M."/>
            <person name="Daniel R."/>
            <person name="Schaeberle T.F."/>
        </authorList>
    </citation>
    <scope>NUCLEOTIDE SEQUENCE [LARGE SCALE GENOMIC DNA]</scope>
    <source>
        <strain evidence="10 11">SWB007</strain>
    </source>
</reference>
<dbReference type="GO" id="GO:0005886">
    <property type="term" value="C:plasma membrane"/>
    <property type="evidence" value="ECO:0007669"/>
    <property type="project" value="TreeGrafter"/>
</dbReference>
<keyword evidence="3" id="KW-0547">Nucleotide-binding</keyword>
<evidence type="ECO:0000256" key="3">
    <source>
        <dbReference type="ARBA" id="ARBA00022741"/>
    </source>
</evidence>
<evidence type="ECO:0000256" key="4">
    <source>
        <dbReference type="ARBA" id="ARBA00022989"/>
    </source>
</evidence>
<keyword evidence="6 7" id="KW-0456">Lyase</keyword>
<comment type="subcellular location">
    <subcellularLocation>
        <location evidence="1">Membrane</location>
    </subcellularLocation>
</comment>
<dbReference type="InterPro" id="IPR029787">
    <property type="entry name" value="Nucleotide_cyclase"/>
</dbReference>
<keyword evidence="5 8" id="KW-0472">Membrane</keyword>
<evidence type="ECO:0000256" key="1">
    <source>
        <dbReference type="ARBA" id="ARBA00004370"/>
    </source>
</evidence>
<dbReference type="GO" id="GO:0035556">
    <property type="term" value="P:intracellular signal transduction"/>
    <property type="evidence" value="ECO:0007669"/>
    <property type="project" value="InterPro"/>
</dbReference>
<dbReference type="AlphaFoldDB" id="A0A2S9XNY8"/>
<accession>A0A2S9XNY8</accession>
<dbReference type="CDD" id="cd07302">
    <property type="entry name" value="CHD"/>
    <property type="match status" value="1"/>
</dbReference>
<dbReference type="EMBL" id="PVNL01000141">
    <property type="protein sequence ID" value="PRP94450.1"/>
    <property type="molecule type" value="Genomic_DNA"/>
</dbReference>
<feature type="transmembrane region" description="Helical" evidence="8">
    <location>
        <begin position="115"/>
        <end position="132"/>
    </location>
</feature>
<dbReference type="Proteomes" id="UP000238823">
    <property type="component" value="Unassembled WGS sequence"/>
</dbReference>
<evidence type="ECO:0000313" key="10">
    <source>
        <dbReference type="EMBL" id="PRP94450.1"/>
    </source>
</evidence>
<sequence>MFLKPELSPRTELPYQAAGLIALFNHVGLLTLFAAFAIWPMVVFNFLSIAIFVVVLVLIRQRRVGLGLFIAIGEVIVHQILAVHFTGWEPGFQLYLPLVGALPLMLPQVPTARRFALASIPVLAFVALFFLHDPSPPNPFPEPVANVLQLINLLIAFCVPWIFVYYFRHGAELVEADLARAALRAEKLLNSILPPSIVERLREGQVVADSFDDVSILFCDIVGFTSLAQKKSPEALVRMLDEVFADFDDLVEQRGLEKIKTIGDAYMVAAGVPEALEDHAQRLAELALAIRASSRDYAANTGEALSLRIGMHRGVAVAGVIGKSKFAYDIWGDAVNTAARMESHGEPGRIHISSEMADVLRDRFEVSPRGEIEIKGMGVMPTFWLEGARPGGGPR</sequence>
<evidence type="ECO:0000259" key="9">
    <source>
        <dbReference type="PROSITE" id="PS50125"/>
    </source>
</evidence>
<dbReference type="GO" id="GO:0004383">
    <property type="term" value="F:guanylate cyclase activity"/>
    <property type="evidence" value="ECO:0007669"/>
    <property type="project" value="TreeGrafter"/>
</dbReference>
<evidence type="ECO:0000313" key="11">
    <source>
        <dbReference type="Proteomes" id="UP000238823"/>
    </source>
</evidence>
<dbReference type="SUPFAM" id="SSF55073">
    <property type="entry name" value="Nucleotide cyclase"/>
    <property type="match status" value="1"/>
</dbReference>